<dbReference type="PROSITE" id="PS50801">
    <property type="entry name" value="STAS"/>
    <property type="match status" value="1"/>
</dbReference>
<proteinExistence type="inferred from homology"/>
<name>A0ABV8KT49_9ACTN</name>
<dbReference type="CDD" id="cd07043">
    <property type="entry name" value="STAS_anti-anti-sigma_factors"/>
    <property type="match status" value="1"/>
</dbReference>
<feature type="domain" description="STAS" evidence="3">
    <location>
        <begin position="28"/>
        <end position="128"/>
    </location>
</feature>
<organism evidence="4 5">
    <name type="scientific">Micromonospora zhanjiangensis</name>
    <dbReference type="NCBI Taxonomy" id="1522057"/>
    <lineage>
        <taxon>Bacteria</taxon>
        <taxon>Bacillati</taxon>
        <taxon>Actinomycetota</taxon>
        <taxon>Actinomycetes</taxon>
        <taxon>Micromonosporales</taxon>
        <taxon>Micromonosporaceae</taxon>
        <taxon>Micromonospora</taxon>
    </lineage>
</organism>
<dbReference type="NCBIfam" id="TIGR00377">
    <property type="entry name" value="ant_ant_sig"/>
    <property type="match status" value="1"/>
</dbReference>
<evidence type="ECO:0000259" key="3">
    <source>
        <dbReference type="PROSITE" id="PS50801"/>
    </source>
</evidence>
<comment type="similarity">
    <text evidence="1 2">Belongs to the anti-sigma-factor antagonist family.</text>
</comment>
<dbReference type="InterPro" id="IPR002645">
    <property type="entry name" value="STAS_dom"/>
</dbReference>
<dbReference type="PANTHER" id="PTHR33495:SF2">
    <property type="entry name" value="ANTI-SIGMA FACTOR ANTAGONIST TM_1081-RELATED"/>
    <property type="match status" value="1"/>
</dbReference>
<dbReference type="Proteomes" id="UP001595868">
    <property type="component" value="Unassembled WGS sequence"/>
</dbReference>
<keyword evidence="5" id="KW-1185">Reference proteome</keyword>
<dbReference type="PANTHER" id="PTHR33495">
    <property type="entry name" value="ANTI-SIGMA FACTOR ANTAGONIST TM_1081-RELATED-RELATED"/>
    <property type="match status" value="1"/>
</dbReference>
<evidence type="ECO:0000256" key="1">
    <source>
        <dbReference type="ARBA" id="ARBA00009013"/>
    </source>
</evidence>
<accession>A0ABV8KT49</accession>
<gene>
    <name evidence="4" type="ORF">ACFOX0_25575</name>
</gene>
<dbReference type="EMBL" id="JBHSBN010000022">
    <property type="protein sequence ID" value="MFC4109287.1"/>
    <property type="molecule type" value="Genomic_DNA"/>
</dbReference>
<reference evidence="5" key="1">
    <citation type="journal article" date="2019" name="Int. J. Syst. Evol. Microbiol.">
        <title>The Global Catalogue of Microorganisms (GCM) 10K type strain sequencing project: providing services to taxonomists for standard genome sequencing and annotation.</title>
        <authorList>
            <consortium name="The Broad Institute Genomics Platform"/>
            <consortium name="The Broad Institute Genome Sequencing Center for Infectious Disease"/>
            <person name="Wu L."/>
            <person name="Ma J."/>
        </authorList>
    </citation>
    <scope>NUCLEOTIDE SEQUENCE [LARGE SCALE GENOMIC DNA]</scope>
    <source>
        <strain evidence="5">2902at01</strain>
    </source>
</reference>
<dbReference type="InterPro" id="IPR036513">
    <property type="entry name" value="STAS_dom_sf"/>
</dbReference>
<sequence>MIIVPRGDNGSAPPFTLSTADAESRHPVVTVGGDLDFQTADTLRTTLTGLVAANPIEVTLRVADLRFVDSTGLAVIVHTWRACQDARIVLRVTEVPRFLDTMFDITGVAELLARPVPAIPEERNATTV</sequence>
<comment type="caution">
    <text evidence="4">The sequence shown here is derived from an EMBL/GenBank/DDBJ whole genome shotgun (WGS) entry which is preliminary data.</text>
</comment>
<evidence type="ECO:0000256" key="2">
    <source>
        <dbReference type="RuleBase" id="RU003749"/>
    </source>
</evidence>
<dbReference type="SUPFAM" id="SSF52091">
    <property type="entry name" value="SpoIIaa-like"/>
    <property type="match status" value="1"/>
</dbReference>
<dbReference type="Gene3D" id="3.30.750.24">
    <property type="entry name" value="STAS domain"/>
    <property type="match status" value="1"/>
</dbReference>
<protein>
    <recommendedName>
        <fullName evidence="2">Anti-sigma factor antagonist</fullName>
    </recommendedName>
</protein>
<evidence type="ECO:0000313" key="5">
    <source>
        <dbReference type="Proteomes" id="UP001595868"/>
    </source>
</evidence>
<dbReference type="RefSeq" id="WP_377550490.1">
    <property type="nucleotide sequence ID" value="NZ_JBHSBN010000022.1"/>
</dbReference>
<evidence type="ECO:0000313" key="4">
    <source>
        <dbReference type="EMBL" id="MFC4109287.1"/>
    </source>
</evidence>
<dbReference type="InterPro" id="IPR003658">
    <property type="entry name" value="Anti-sigma_ant"/>
</dbReference>
<dbReference type="Pfam" id="PF01740">
    <property type="entry name" value="STAS"/>
    <property type="match status" value="1"/>
</dbReference>